<keyword evidence="1" id="KW-0812">Transmembrane</keyword>
<organism evidence="2">
    <name type="scientific">Solanum chilense</name>
    <name type="common">Tomato</name>
    <name type="synonym">Lycopersicon chilense</name>
    <dbReference type="NCBI Taxonomy" id="4083"/>
    <lineage>
        <taxon>Eukaryota</taxon>
        <taxon>Viridiplantae</taxon>
        <taxon>Streptophyta</taxon>
        <taxon>Embryophyta</taxon>
        <taxon>Tracheophyta</taxon>
        <taxon>Spermatophyta</taxon>
        <taxon>Magnoliopsida</taxon>
        <taxon>eudicotyledons</taxon>
        <taxon>Gunneridae</taxon>
        <taxon>Pentapetalae</taxon>
        <taxon>asterids</taxon>
        <taxon>lamiids</taxon>
        <taxon>Solanales</taxon>
        <taxon>Solanaceae</taxon>
        <taxon>Solanoideae</taxon>
        <taxon>Solaneae</taxon>
        <taxon>Solanum</taxon>
        <taxon>Solanum subgen. Lycopersicon</taxon>
    </lineage>
</organism>
<dbReference type="EMBL" id="RXGB01018213">
    <property type="protein sequence ID" value="TMW82583.1"/>
    <property type="molecule type" value="Genomic_DNA"/>
</dbReference>
<name>A0A6N2ARS1_SOLCI</name>
<protein>
    <submittedName>
        <fullName evidence="2">Uncharacterized protein</fullName>
    </submittedName>
</protein>
<reference evidence="2" key="1">
    <citation type="submission" date="2019-05" db="EMBL/GenBank/DDBJ databases">
        <title>The de novo reference genome and transcriptome assemblies of the wild tomato species Solanum chilense.</title>
        <authorList>
            <person name="Stam R."/>
            <person name="Nosenko T."/>
            <person name="Hoerger A.C."/>
            <person name="Stephan W."/>
            <person name="Seidel M.A."/>
            <person name="Kuhn J.M.M."/>
            <person name="Haberer G."/>
            <person name="Tellier A."/>
        </authorList>
    </citation>
    <scope>NUCLEOTIDE SEQUENCE</scope>
    <source>
        <tissue evidence="2">Mature leaves</tissue>
    </source>
</reference>
<keyword evidence="1" id="KW-0472">Membrane</keyword>
<proteinExistence type="predicted"/>
<sequence>MTSLYCCFHFSKNLSLGTYLTCLSTYIHKLLNHYQQRYIDSSGSSLRGICIQRYIGPLIYLLSFNLLVPFLKRILNI</sequence>
<keyword evidence="1" id="KW-1133">Transmembrane helix</keyword>
<evidence type="ECO:0000256" key="1">
    <source>
        <dbReference type="SAM" id="Phobius"/>
    </source>
</evidence>
<feature type="transmembrane region" description="Helical" evidence="1">
    <location>
        <begin position="54"/>
        <end position="71"/>
    </location>
</feature>
<evidence type="ECO:0000313" key="2">
    <source>
        <dbReference type="EMBL" id="TMW82583.1"/>
    </source>
</evidence>
<comment type="caution">
    <text evidence="2">The sequence shown here is derived from an EMBL/GenBank/DDBJ whole genome shotgun (WGS) entry which is preliminary data.</text>
</comment>
<gene>
    <name evidence="2" type="ORF">EJD97_005601</name>
</gene>
<accession>A0A6N2ARS1</accession>
<dbReference type="AlphaFoldDB" id="A0A6N2ARS1"/>